<gene>
    <name evidence="3" type="ORF">RFM52_23050</name>
</gene>
<organism evidence="3 4">
    <name type="scientific">Mesorhizobium humile</name>
    <dbReference type="NCBI Taxonomy" id="3072313"/>
    <lineage>
        <taxon>Bacteria</taxon>
        <taxon>Pseudomonadati</taxon>
        <taxon>Pseudomonadota</taxon>
        <taxon>Alphaproteobacteria</taxon>
        <taxon>Hyphomicrobiales</taxon>
        <taxon>Phyllobacteriaceae</taxon>
        <taxon>Mesorhizobium</taxon>
    </lineage>
</organism>
<sequence>MRTLTISLTPKQAARLQNAVESGDYASNSEIVREALRLWEHREELRVLELAQMKQAYDEGMASGEGQEVDRRAFLRALKAERTERG</sequence>
<reference evidence="3 4" key="1">
    <citation type="submission" date="2023-08" db="EMBL/GenBank/DDBJ databases">
        <title>Implementing the SeqCode for naming new Mesorhizobium species isolated from Vachellia karroo root nodules.</title>
        <authorList>
            <person name="Van Lill M."/>
        </authorList>
    </citation>
    <scope>NUCLEOTIDE SEQUENCE [LARGE SCALE GENOMIC DNA]</scope>
    <source>
        <strain evidence="3 4">VK2B</strain>
    </source>
</reference>
<dbReference type="InterPro" id="IPR022789">
    <property type="entry name" value="ParD"/>
</dbReference>
<dbReference type="PANTHER" id="PTHR36582">
    <property type="entry name" value="ANTITOXIN PARD"/>
    <property type="match status" value="1"/>
</dbReference>
<dbReference type="CDD" id="cd22231">
    <property type="entry name" value="RHH_NikR_HicB-like"/>
    <property type="match status" value="1"/>
</dbReference>
<protein>
    <submittedName>
        <fullName evidence="3">Type II toxin-antitoxin system ParD family antitoxin</fullName>
    </submittedName>
</protein>
<comment type="caution">
    <text evidence="3">The sequence shown here is derived from an EMBL/GenBank/DDBJ whole genome shotgun (WGS) entry which is preliminary data.</text>
</comment>
<dbReference type="PANTHER" id="PTHR36582:SF2">
    <property type="entry name" value="ANTITOXIN PARD"/>
    <property type="match status" value="1"/>
</dbReference>
<dbReference type="Pfam" id="PF03693">
    <property type="entry name" value="ParD_antitoxin"/>
    <property type="match status" value="1"/>
</dbReference>
<dbReference type="EMBL" id="JAVIIV010000017">
    <property type="protein sequence ID" value="MDX8488060.1"/>
    <property type="molecule type" value="Genomic_DNA"/>
</dbReference>
<dbReference type="Gene3D" id="6.10.10.120">
    <property type="entry name" value="Antitoxin ParD1-like"/>
    <property type="match status" value="1"/>
</dbReference>
<evidence type="ECO:0000256" key="2">
    <source>
        <dbReference type="ARBA" id="ARBA00022649"/>
    </source>
</evidence>
<evidence type="ECO:0000256" key="1">
    <source>
        <dbReference type="ARBA" id="ARBA00008580"/>
    </source>
</evidence>
<accession>A0ABU4YPP5</accession>
<dbReference type="NCBIfam" id="TIGR02606">
    <property type="entry name" value="antidote_CC2985"/>
    <property type="match status" value="1"/>
</dbReference>
<dbReference type="InterPro" id="IPR010985">
    <property type="entry name" value="Ribbon_hlx_hlx"/>
</dbReference>
<keyword evidence="2" id="KW-1277">Toxin-antitoxin system</keyword>
<keyword evidence="4" id="KW-1185">Reference proteome</keyword>
<dbReference type="InterPro" id="IPR038296">
    <property type="entry name" value="ParD_sf"/>
</dbReference>
<dbReference type="Proteomes" id="UP001280156">
    <property type="component" value="Unassembled WGS sequence"/>
</dbReference>
<evidence type="ECO:0000313" key="3">
    <source>
        <dbReference type="EMBL" id="MDX8488060.1"/>
    </source>
</evidence>
<comment type="similarity">
    <text evidence="1">Belongs to the ParD antitoxin family.</text>
</comment>
<dbReference type="RefSeq" id="WP_320294906.1">
    <property type="nucleotide sequence ID" value="NZ_JAVIIU010000003.1"/>
</dbReference>
<proteinExistence type="inferred from homology"/>
<name>A0ABU4YPP5_9HYPH</name>
<dbReference type="SUPFAM" id="SSF47598">
    <property type="entry name" value="Ribbon-helix-helix"/>
    <property type="match status" value="1"/>
</dbReference>
<evidence type="ECO:0000313" key="4">
    <source>
        <dbReference type="Proteomes" id="UP001280156"/>
    </source>
</evidence>